<organism evidence="2 3">
    <name type="scientific">Thelohanellus kitauei</name>
    <name type="common">Myxosporean</name>
    <dbReference type="NCBI Taxonomy" id="669202"/>
    <lineage>
        <taxon>Eukaryota</taxon>
        <taxon>Metazoa</taxon>
        <taxon>Cnidaria</taxon>
        <taxon>Myxozoa</taxon>
        <taxon>Myxosporea</taxon>
        <taxon>Bivalvulida</taxon>
        <taxon>Platysporina</taxon>
        <taxon>Myxobolidae</taxon>
        <taxon>Thelohanellus</taxon>
    </lineage>
</organism>
<protein>
    <submittedName>
        <fullName evidence="2">Uncharacterized protein</fullName>
    </submittedName>
</protein>
<evidence type="ECO:0000313" key="1">
    <source>
        <dbReference type="EMBL" id="KII70552.1"/>
    </source>
</evidence>
<dbReference type="EMBL" id="JWZT01002035">
    <property type="protein sequence ID" value="KII70553.1"/>
    <property type="molecule type" value="Genomic_DNA"/>
</dbReference>
<proteinExistence type="predicted"/>
<dbReference type="Proteomes" id="UP000031668">
    <property type="component" value="Unassembled WGS sequence"/>
</dbReference>
<accession>A0A0C2JMF7</accession>
<dbReference type="AlphaFoldDB" id="A0A0C2JMF7"/>
<evidence type="ECO:0000313" key="3">
    <source>
        <dbReference type="Proteomes" id="UP000031668"/>
    </source>
</evidence>
<evidence type="ECO:0000313" key="2">
    <source>
        <dbReference type="EMBL" id="KII70553.1"/>
    </source>
</evidence>
<comment type="caution">
    <text evidence="2">The sequence shown here is derived from an EMBL/GenBank/DDBJ whole genome shotgun (WGS) entry which is preliminary data.</text>
</comment>
<reference evidence="2 3" key="1">
    <citation type="journal article" date="2014" name="Genome Biol. Evol.">
        <title>The genome of the myxosporean Thelohanellus kitauei shows adaptations to nutrient acquisition within its fish host.</title>
        <authorList>
            <person name="Yang Y."/>
            <person name="Xiong J."/>
            <person name="Zhou Z."/>
            <person name="Huo F."/>
            <person name="Miao W."/>
            <person name="Ran C."/>
            <person name="Liu Y."/>
            <person name="Zhang J."/>
            <person name="Feng J."/>
            <person name="Wang M."/>
            <person name="Wang M."/>
            <person name="Wang L."/>
            <person name="Yao B."/>
        </authorList>
    </citation>
    <scope>NUCLEOTIDE SEQUENCE [LARGE SCALE GENOMIC DNA]</scope>
    <source>
        <strain evidence="2">Wuqing</strain>
    </source>
</reference>
<keyword evidence="3" id="KW-1185">Reference proteome</keyword>
<sequence>MAEAKFDKRKYSRRHKTDVVRTVPYDCRGRELICKDPQTVIWQNEHVFTLYNNDDRSEKMLVIENEVFKKSGIQRTKSYLWKDKKLQDTMAYTFNQKWMFVNKTGVRGYFIGSQSGCFKITKAEPGHFLNHGRSNKAKELRDA</sequence>
<gene>
    <name evidence="1" type="ORF">RF11_13137</name>
    <name evidence="2" type="ORF">RF11_13138</name>
</gene>
<name>A0A0C2JMF7_THEKT</name>
<dbReference type="EMBL" id="JWZT01002035">
    <property type="protein sequence ID" value="KII70552.1"/>
    <property type="molecule type" value="Genomic_DNA"/>
</dbReference>